<sequence length="148" mass="17636">MLYFRHVGNVSREEDVLGRIYLLSNHHRDGNRAKSMWLIDQQEELNIFRKMLNEGWYEEFEGWSLYTVNNGNELVGNSKFDPEIRSRRNLKVAMFEDGNKNSKWHGYPADYLNEQDRPSSKVFDMWVNNGIISKSSKRRFQRGKDDIK</sequence>
<dbReference type="RefSeq" id="WP_100543337.1">
    <property type="nucleotide sequence ID" value="NZ_PHQY01000612.1"/>
</dbReference>
<name>A0A2M9Q5W7_9BACI</name>
<organism evidence="1 2">
    <name type="scientific">Lysinibacillus xylanilyticus</name>
    <dbReference type="NCBI Taxonomy" id="582475"/>
    <lineage>
        <taxon>Bacteria</taxon>
        <taxon>Bacillati</taxon>
        <taxon>Bacillota</taxon>
        <taxon>Bacilli</taxon>
        <taxon>Bacillales</taxon>
        <taxon>Bacillaceae</taxon>
        <taxon>Lysinibacillus</taxon>
    </lineage>
</organism>
<gene>
    <name evidence="1" type="ORF">CWD94_12520</name>
</gene>
<proteinExistence type="predicted"/>
<dbReference type="AlphaFoldDB" id="A0A2M9Q5W7"/>
<evidence type="ECO:0000313" key="2">
    <source>
        <dbReference type="Proteomes" id="UP000232101"/>
    </source>
</evidence>
<comment type="caution">
    <text evidence="1">The sequence shown here is derived from an EMBL/GenBank/DDBJ whole genome shotgun (WGS) entry which is preliminary data.</text>
</comment>
<dbReference type="Proteomes" id="UP000232101">
    <property type="component" value="Unassembled WGS sequence"/>
</dbReference>
<protein>
    <submittedName>
        <fullName evidence="1">Uncharacterized protein</fullName>
    </submittedName>
</protein>
<evidence type="ECO:0000313" key="1">
    <source>
        <dbReference type="EMBL" id="PJO43372.1"/>
    </source>
</evidence>
<accession>A0A2M9Q5W7</accession>
<reference evidence="1 2" key="1">
    <citation type="submission" date="2017-11" db="EMBL/GenBank/DDBJ databases">
        <title>Bacterial isolate from king chilli rhizosphere.</title>
        <authorList>
            <person name="Takhelmayum P."/>
            <person name="Sarangthem I."/>
        </authorList>
    </citation>
    <scope>NUCLEOTIDE SEQUENCE [LARGE SCALE GENOMIC DNA]</scope>
    <source>
        <strain evidence="2">t26</strain>
    </source>
</reference>
<dbReference type="EMBL" id="PHQY01000612">
    <property type="protein sequence ID" value="PJO43372.1"/>
    <property type="molecule type" value="Genomic_DNA"/>
</dbReference>